<dbReference type="AlphaFoldDB" id="A0A2V0P9X1"/>
<keyword evidence="4 6" id="KW-1133">Transmembrane helix</keyword>
<sequence>MVRTGSYGLVGFESLKDYGKSLLAMPTILSRRAFSPLMPADAVVESGAAMKQVLGAFDLICLGIGMMLGAGVFVTTGYVAANIAGPAVIISYIVAGISAMLSSFCYAEFAVDIPCAGGAYTYIAAALGEFLAWLTVSNLIFEYILANAAAVRGFSPYFASLTNKPEAFYIHNWNSPSGPLQLDWWAFGWCLLLSVLLVFGTKESAWFNGIVTVVHVVLVVFIIIAGLIKANPANARPFLPFGMRGAFNGASIVFFSYIGFDAVATAAEETRDARKDLPAGILGSVSIVTVLYTLMAATLVLMVPDNTLLKLANASFAEAFRYVGWQWATYIVAVGALMGIVTTTLVGMYGASRIITGVARDHLIPPVLARVNARFQTPWIAIAIQGTATAVLALLSPFSELADMVSISTLFAFWVVALGLVWRRSCSHGEGGANGAKLGEAAPVGPRQRWTTAALLALLNAGAIIFTLGWKVPQPGSVAEHAMLGVGGGVFLLSTLALHILVKPTYTPPRYTAPLYPWLPALSMAFNIFLLGQLSDKAYERFGIWTAVCIAGYFLYSGAASYNKAQRDASALPLRTRATALDDGGDAKAAVEMTAGGAP</sequence>
<dbReference type="OrthoDB" id="512288at2759"/>
<feature type="transmembrane region" description="Helical" evidence="6">
    <location>
        <begin position="87"/>
        <end position="107"/>
    </location>
</feature>
<feature type="transmembrane region" description="Helical" evidence="6">
    <location>
        <begin position="514"/>
        <end position="532"/>
    </location>
</feature>
<dbReference type="FunCoup" id="A0A2V0P9X1">
    <property type="interactions" value="255"/>
</dbReference>
<evidence type="ECO:0000259" key="7">
    <source>
        <dbReference type="Pfam" id="PF13906"/>
    </source>
</evidence>
<feature type="transmembrane region" description="Helical" evidence="6">
    <location>
        <begin position="379"/>
        <end position="398"/>
    </location>
</feature>
<evidence type="ECO:0000256" key="4">
    <source>
        <dbReference type="ARBA" id="ARBA00022989"/>
    </source>
</evidence>
<feature type="transmembrane region" description="Helical" evidence="6">
    <location>
        <begin position="59"/>
        <end position="81"/>
    </location>
</feature>
<dbReference type="EMBL" id="BDRX01000084">
    <property type="protein sequence ID" value="GBF96644.1"/>
    <property type="molecule type" value="Genomic_DNA"/>
</dbReference>
<dbReference type="Pfam" id="PF13906">
    <property type="entry name" value="AA_permease_C"/>
    <property type="match status" value="1"/>
</dbReference>
<comment type="subcellular location">
    <subcellularLocation>
        <location evidence="1">Membrane</location>
        <topology evidence="1">Multi-pass membrane protein</topology>
    </subcellularLocation>
</comment>
<keyword evidence="9" id="KW-1185">Reference proteome</keyword>
<dbReference type="Gene3D" id="1.20.1740.10">
    <property type="entry name" value="Amino acid/polyamine transporter I"/>
    <property type="match status" value="1"/>
</dbReference>
<protein>
    <submittedName>
        <fullName evidence="8">Cationic amino acid transporter</fullName>
    </submittedName>
</protein>
<comment type="similarity">
    <text evidence="2">Belongs to the amino acid-polyamine-organocation (APC) superfamily. Cationic amino acid transporter (CAT) (TC 2.A.3.3) family.</text>
</comment>
<dbReference type="InParanoid" id="A0A2V0P9X1"/>
<feature type="transmembrane region" description="Helical" evidence="6">
    <location>
        <begin position="248"/>
        <end position="267"/>
    </location>
</feature>
<feature type="transmembrane region" description="Helical" evidence="6">
    <location>
        <begin position="327"/>
        <end position="351"/>
    </location>
</feature>
<dbReference type="GO" id="GO:0005886">
    <property type="term" value="C:plasma membrane"/>
    <property type="evidence" value="ECO:0007669"/>
    <property type="project" value="TreeGrafter"/>
</dbReference>
<gene>
    <name evidence="8" type="ORF">Rsub_09277</name>
</gene>
<dbReference type="InterPro" id="IPR002293">
    <property type="entry name" value="AA/rel_permease1"/>
</dbReference>
<comment type="caution">
    <text evidence="8">The sequence shown here is derived from an EMBL/GenBank/DDBJ whole genome shotgun (WGS) entry which is preliminary data.</text>
</comment>
<dbReference type="PANTHER" id="PTHR43243:SF41">
    <property type="entry name" value="CATIONIC AMINO ACID TRANSPORTER 7, CHLOROPLASTIC"/>
    <property type="match status" value="1"/>
</dbReference>
<feature type="domain" description="Cationic amino acid transporter C-terminal" evidence="7">
    <location>
        <begin position="511"/>
        <end position="557"/>
    </location>
</feature>
<feature type="transmembrane region" description="Helical" evidence="6">
    <location>
        <begin position="404"/>
        <end position="422"/>
    </location>
</feature>
<dbReference type="GO" id="GO:0015171">
    <property type="term" value="F:amino acid transmembrane transporter activity"/>
    <property type="evidence" value="ECO:0007669"/>
    <property type="project" value="TreeGrafter"/>
</dbReference>
<dbReference type="Proteomes" id="UP000247498">
    <property type="component" value="Unassembled WGS sequence"/>
</dbReference>
<feature type="transmembrane region" description="Helical" evidence="6">
    <location>
        <begin position="206"/>
        <end position="228"/>
    </location>
</feature>
<evidence type="ECO:0000256" key="3">
    <source>
        <dbReference type="ARBA" id="ARBA00022692"/>
    </source>
</evidence>
<evidence type="ECO:0000313" key="9">
    <source>
        <dbReference type="Proteomes" id="UP000247498"/>
    </source>
</evidence>
<feature type="transmembrane region" description="Helical" evidence="6">
    <location>
        <begin position="482"/>
        <end position="502"/>
    </location>
</feature>
<evidence type="ECO:0000256" key="5">
    <source>
        <dbReference type="ARBA" id="ARBA00023136"/>
    </source>
</evidence>
<feature type="transmembrane region" description="Helical" evidence="6">
    <location>
        <begin position="450"/>
        <end position="470"/>
    </location>
</feature>
<evidence type="ECO:0000256" key="1">
    <source>
        <dbReference type="ARBA" id="ARBA00004141"/>
    </source>
</evidence>
<feature type="transmembrane region" description="Helical" evidence="6">
    <location>
        <begin position="119"/>
        <end position="141"/>
    </location>
</feature>
<proteinExistence type="inferred from homology"/>
<dbReference type="Pfam" id="PF13520">
    <property type="entry name" value="AA_permease_2"/>
    <property type="match status" value="1"/>
</dbReference>
<feature type="transmembrane region" description="Helical" evidence="6">
    <location>
        <begin position="279"/>
        <end position="303"/>
    </location>
</feature>
<evidence type="ECO:0000256" key="2">
    <source>
        <dbReference type="ARBA" id="ARBA00008572"/>
    </source>
</evidence>
<keyword evidence="5 6" id="KW-0472">Membrane</keyword>
<feature type="transmembrane region" description="Helical" evidence="6">
    <location>
        <begin position="544"/>
        <end position="562"/>
    </location>
</feature>
<dbReference type="InterPro" id="IPR029485">
    <property type="entry name" value="CAT_C"/>
</dbReference>
<dbReference type="STRING" id="307507.A0A2V0P9X1"/>
<feature type="transmembrane region" description="Helical" evidence="6">
    <location>
        <begin position="182"/>
        <end position="199"/>
    </location>
</feature>
<organism evidence="8 9">
    <name type="scientific">Raphidocelis subcapitata</name>
    <dbReference type="NCBI Taxonomy" id="307507"/>
    <lineage>
        <taxon>Eukaryota</taxon>
        <taxon>Viridiplantae</taxon>
        <taxon>Chlorophyta</taxon>
        <taxon>core chlorophytes</taxon>
        <taxon>Chlorophyceae</taxon>
        <taxon>CS clade</taxon>
        <taxon>Sphaeropleales</taxon>
        <taxon>Selenastraceae</taxon>
        <taxon>Raphidocelis</taxon>
    </lineage>
</organism>
<reference evidence="8 9" key="1">
    <citation type="journal article" date="2018" name="Sci. Rep.">
        <title>Raphidocelis subcapitata (=Pseudokirchneriella subcapitata) provides an insight into genome evolution and environmental adaptations in the Sphaeropleales.</title>
        <authorList>
            <person name="Suzuki S."/>
            <person name="Yamaguchi H."/>
            <person name="Nakajima N."/>
            <person name="Kawachi M."/>
        </authorList>
    </citation>
    <scope>NUCLEOTIDE SEQUENCE [LARGE SCALE GENOMIC DNA]</scope>
    <source>
        <strain evidence="8 9">NIES-35</strain>
    </source>
</reference>
<accession>A0A2V0P9X1</accession>
<name>A0A2V0P9X1_9CHLO</name>
<dbReference type="PANTHER" id="PTHR43243">
    <property type="entry name" value="INNER MEMBRANE TRANSPORTER YGJI-RELATED"/>
    <property type="match status" value="1"/>
</dbReference>
<evidence type="ECO:0000313" key="8">
    <source>
        <dbReference type="EMBL" id="GBF96644.1"/>
    </source>
</evidence>
<evidence type="ECO:0000256" key="6">
    <source>
        <dbReference type="SAM" id="Phobius"/>
    </source>
</evidence>
<keyword evidence="3 6" id="KW-0812">Transmembrane</keyword>